<sequence length="709" mass="77795">MATELPVIGSDQPLQPSDAIDHDKLQRKGFAKSAVAALKRVSSAAGFVLSIEGPWGSGKTSILSMMEQLIRMDDSEGTVIVHFNPWLVGERDPLLRQFLNSIATAIKIKDNAEVAKKASKELINYADVLDFVKWVPGAEPWASIVKGVLKSAGKATGGVADQKSRDIEGQKERLEKALEELDKKIYVFIDDVDRLFPAEVFEMVRIIKAVGHLPNVGYVVAWDPEYVRRALKAAAVPQAVNYIDKIVQVRLPVPAISAHARLQLLNEGIASLSVEATANRFAKQDERLQSLYFQGLRDLLEQPRDVTRVMNTVSVIEPGLRGEVVFADILGLSCLMVRAPRVYDALRRNPELFTSGMSSYDENKKKHQEEHRDKMDRLFAKTPNPVAVQKLVHHLFPAAAKASGHFAFGNAVDVEGHLAAPSRLNIAMSMAIGVTDVSLVDARHYILEPLKRAQIETTLTSDNCLGFLDMLGDVAKTISKGEIADLERLCIAIGRLIDREPISSSKNRRGFFTISAENLARTAIENLTASNQTHSAPHIAHTIAIDPDALTLAADIISDGAAPKRNNGSMMCVSSKQDAASRKLASNTISAVEGGTFWSVCNPSRVLWTIMRTAPNAAKRVFAAIKREDQNLDRFALSFLKHSFSSDGGQSYGLPDDPAVKNMVDPRVLLTHAKRRLKDEKLDYPARAAWRSVVEKKPLYGFDGSDAGS</sequence>
<dbReference type="Pfam" id="PF07693">
    <property type="entry name" value="KAP_NTPase"/>
    <property type="match status" value="1"/>
</dbReference>
<dbReference type="KEGG" id="tcn:H9L16_05445"/>
<feature type="domain" description="KAP NTPase" evidence="1">
    <location>
        <begin position="27"/>
        <end position="318"/>
    </location>
</feature>
<dbReference type="InterPro" id="IPR011646">
    <property type="entry name" value="KAP_P-loop"/>
</dbReference>
<dbReference type="Proteomes" id="UP000515804">
    <property type="component" value="Chromosome"/>
</dbReference>
<reference evidence="2 3" key="1">
    <citation type="submission" date="2020-08" db="EMBL/GenBank/DDBJ databases">
        <title>Genome sequence of Thermomonas carbonis KCTC 42013T.</title>
        <authorList>
            <person name="Hyun D.-W."/>
            <person name="Bae J.-W."/>
        </authorList>
    </citation>
    <scope>NUCLEOTIDE SEQUENCE [LARGE SCALE GENOMIC DNA]</scope>
    <source>
        <strain evidence="2 3">KCTC 42013</strain>
    </source>
</reference>
<dbReference type="EMBL" id="CP060719">
    <property type="protein sequence ID" value="QNN71020.1"/>
    <property type="molecule type" value="Genomic_DNA"/>
</dbReference>
<dbReference type="AlphaFoldDB" id="A0A7G9ST45"/>
<dbReference type="RefSeq" id="WP_187553535.1">
    <property type="nucleotide sequence ID" value="NZ_BMZL01000001.1"/>
</dbReference>
<organism evidence="2 3">
    <name type="scientific">Thermomonas carbonis</name>
    <dbReference type="NCBI Taxonomy" id="1463158"/>
    <lineage>
        <taxon>Bacteria</taxon>
        <taxon>Pseudomonadati</taxon>
        <taxon>Pseudomonadota</taxon>
        <taxon>Gammaproteobacteria</taxon>
        <taxon>Lysobacterales</taxon>
        <taxon>Lysobacteraceae</taxon>
        <taxon>Thermomonas</taxon>
    </lineage>
</organism>
<evidence type="ECO:0000313" key="2">
    <source>
        <dbReference type="EMBL" id="QNN71020.1"/>
    </source>
</evidence>
<proteinExistence type="predicted"/>
<dbReference type="Gene3D" id="3.40.50.300">
    <property type="entry name" value="P-loop containing nucleotide triphosphate hydrolases"/>
    <property type="match status" value="1"/>
</dbReference>
<evidence type="ECO:0000313" key="3">
    <source>
        <dbReference type="Proteomes" id="UP000515804"/>
    </source>
</evidence>
<keyword evidence="3" id="KW-1185">Reference proteome</keyword>
<protein>
    <recommendedName>
        <fullName evidence="1">KAP NTPase domain-containing protein</fullName>
    </recommendedName>
</protein>
<gene>
    <name evidence="2" type="ORF">H9L16_05445</name>
</gene>
<dbReference type="InterPro" id="IPR027417">
    <property type="entry name" value="P-loop_NTPase"/>
</dbReference>
<name>A0A7G9ST45_9GAMM</name>
<evidence type="ECO:0000259" key="1">
    <source>
        <dbReference type="Pfam" id="PF07693"/>
    </source>
</evidence>
<dbReference type="SUPFAM" id="SSF52540">
    <property type="entry name" value="P-loop containing nucleoside triphosphate hydrolases"/>
    <property type="match status" value="1"/>
</dbReference>
<accession>A0A7G9ST45</accession>